<evidence type="ECO:0000313" key="1">
    <source>
        <dbReference type="EMBL" id="QTX03548.1"/>
    </source>
</evidence>
<proteinExistence type="predicted"/>
<evidence type="ECO:0000313" key="2">
    <source>
        <dbReference type="Proteomes" id="UP000671914"/>
    </source>
</evidence>
<protein>
    <submittedName>
        <fullName evidence="1">Uncharacterized protein</fullName>
    </submittedName>
</protein>
<sequence>MGNAARPDSARLVAWGSAIVLALADIATSIATASLWPLAAFAGLAIPLMPFRTRS</sequence>
<dbReference type="KEGG" id="aarc:G127AT_09290"/>
<reference evidence="1" key="1">
    <citation type="submission" date="2021-03" db="EMBL/GenBank/DDBJ databases">
        <title>Agromyces archimandritus sp. nov., isolated from the cockroach Archimandrita tessellata.</title>
        <authorList>
            <person name="Guzman J."/>
            <person name="Ortuzar M."/>
            <person name="Poehlein A."/>
            <person name="Daniel R."/>
            <person name="Trujillo M."/>
            <person name="Vilcinskas A."/>
        </authorList>
    </citation>
    <scope>NUCLEOTIDE SEQUENCE</scope>
    <source>
        <strain evidence="1">G127AT</strain>
    </source>
</reference>
<dbReference type="AlphaFoldDB" id="A0A975IMJ2"/>
<dbReference type="RefSeq" id="WP_210896254.1">
    <property type="nucleotide sequence ID" value="NZ_CP071696.1"/>
</dbReference>
<gene>
    <name evidence="1" type="ORF">G127AT_09290</name>
</gene>
<dbReference type="Proteomes" id="UP000671914">
    <property type="component" value="Chromosome"/>
</dbReference>
<dbReference type="EMBL" id="CP071696">
    <property type="protein sequence ID" value="QTX03548.1"/>
    <property type="molecule type" value="Genomic_DNA"/>
</dbReference>
<organism evidence="1 2">
    <name type="scientific">Agromyces archimandritae</name>
    <dbReference type="NCBI Taxonomy" id="2781962"/>
    <lineage>
        <taxon>Bacteria</taxon>
        <taxon>Bacillati</taxon>
        <taxon>Actinomycetota</taxon>
        <taxon>Actinomycetes</taxon>
        <taxon>Micrococcales</taxon>
        <taxon>Microbacteriaceae</taxon>
        <taxon>Agromyces</taxon>
    </lineage>
</organism>
<name>A0A975IMJ2_9MICO</name>
<accession>A0A975IMJ2</accession>
<keyword evidence="2" id="KW-1185">Reference proteome</keyword>